<evidence type="ECO:0000256" key="2">
    <source>
        <dbReference type="RuleBase" id="RU003476"/>
    </source>
</evidence>
<evidence type="ECO:0000259" key="3">
    <source>
        <dbReference type="PROSITE" id="PS51462"/>
    </source>
</evidence>
<gene>
    <name evidence="4" type="ORF">MJA45_19420</name>
</gene>
<dbReference type="InterPro" id="IPR020476">
    <property type="entry name" value="Nudix_hydrolase"/>
</dbReference>
<dbReference type="Pfam" id="PF00293">
    <property type="entry name" value="NUDIX"/>
    <property type="match status" value="1"/>
</dbReference>
<dbReference type="GO" id="GO:0006754">
    <property type="term" value="P:ATP biosynthetic process"/>
    <property type="evidence" value="ECO:0007669"/>
    <property type="project" value="TreeGrafter"/>
</dbReference>
<dbReference type="PROSITE" id="PS51462">
    <property type="entry name" value="NUDIX"/>
    <property type="match status" value="1"/>
</dbReference>
<dbReference type="CDD" id="cd03673">
    <property type="entry name" value="NUDIX_Ap6A_hydrolase"/>
    <property type="match status" value="1"/>
</dbReference>
<dbReference type="RefSeq" id="WP_315603553.1">
    <property type="nucleotide sequence ID" value="NZ_CP130318.1"/>
</dbReference>
<sequence length="149" mass="16659">MSMAAREAAGCVVLRQLQGGLQVLLIRLKNRDDPRLPKGGVEDGESYEQCAVREVEEETGYQVRLLPYEPVVVEAVKNKRLPVLHLTIRFFLASALDGSPDKRKDRELVSRVDWVPVQEAVGSLRFPEEKEALEECLKLFSAQGLAADL</sequence>
<name>A0AA96RG84_9BACL</name>
<evidence type="ECO:0000313" key="4">
    <source>
        <dbReference type="EMBL" id="WNQ09779.1"/>
    </source>
</evidence>
<dbReference type="InterPro" id="IPR020084">
    <property type="entry name" value="NUDIX_hydrolase_CS"/>
</dbReference>
<reference evidence="4 5" key="1">
    <citation type="submission" date="2022-02" db="EMBL/GenBank/DDBJ databases">
        <title>Paenibacillus sp. MBLB1776 Whole Genome Shotgun Sequencing.</title>
        <authorList>
            <person name="Hwang C.Y."/>
            <person name="Cho E.-S."/>
            <person name="Seo M.-J."/>
        </authorList>
    </citation>
    <scope>NUCLEOTIDE SEQUENCE [LARGE SCALE GENOMIC DNA]</scope>
    <source>
        <strain evidence="4 5">MBLB1776</strain>
    </source>
</reference>
<dbReference type="EMBL" id="CP130318">
    <property type="protein sequence ID" value="WNQ09779.1"/>
    <property type="molecule type" value="Genomic_DNA"/>
</dbReference>
<proteinExistence type="inferred from homology"/>
<feature type="domain" description="Nudix hydrolase" evidence="3">
    <location>
        <begin position="4"/>
        <end position="137"/>
    </location>
</feature>
<evidence type="ECO:0000256" key="1">
    <source>
        <dbReference type="ARBA" id="ARBA00022801"/>
    </source>
</evidence>
<dbReference type="AlphaFoldDB" id="A0AA96RG84"/>
<accession>A0AA96RG84</accession>
<dbReference type="PANTHER" id="PTHR21340">
    <property type="entry name" value="DIADENOSINE 5,5-P1,P4-TETRAPHOSPHATE PYROPHOSPHOHYDROLASE MUTT"/>
    <property type="match status" value="1"/>
</dbReference>
<dbReference type="PANTHER" id="PTHR21340:SF0">
    <property type="entry name" value="BIS(5'-NUCLEOSYL)-TETRAPHOSPHATASE [ASYMMETRICAL]"/>
    <property type="match status" value="1"/>
</dbReference>
<keyword evidence="5" id="KW-1185">Reference proteome</keyword>
<dbReference type="InterPro" id="IPR000086">
    <property type="entry name" value="NUDIX_hydrolase_dom"/>
</dbReference>
<dbReference type="Proteomes" id="UP001305702">
    <property type="component" value="Chromosome"/>
</dbReference>
<evidence type="ECO:0000313" key="5">
    <source>
        <dbReference type="Proteomes" id="UP001305702"/>
    </source>
</evidence>
<organism evidence="4 5">
    <name type="scientific">Paenibacillus aurantius</name>
    <dbReference type="NCBI Taxonomy" id="2918900"/>
    <lineage>
        <taxon>Bacteria</taxon>
        <taxon>Bacillati</taxon>
        <taxon>Bacillota</taxon>
        <taxon>Bacilli</taxon>
        <taxon>Bacillales</taxon>
        <taxon>Paenibacillaceae</taxon>
        <taxon>Paenibacillus</taxon>
    </lineage>
</organism>
<dbReference type="PROSITE" id="PS00893">
    <property type="entry name" value="NUDIX_BOX"/>
    <property type="match status" value="1"/>
</dbReference>
<dbReference type="InterPro" id="IPR015797">
    <property type="entry name" value="NUDIX_hydrolase-like_dom_sf"/>
</dbReference>
<keyword evidence="1 2" id="KW-0378">Hydrolase</keyword>
<dbReference type="GO" id="GO:0006167">
    <property type="term" value="P:AMP biosynthetic process"/>
    <property type="evidence" value="ECO:0007669"/>
    <property type="project" value="TreeGrafter"/>
</dbReference>
<protein>
    <submittedName>
        <fullName evidence="4">NUDIX domain-containing protein</fullName>
    </submittedName>
</protein>
<dbReference type="GO" id="GO:0004081">
    <property type="term" value="F:bis(5'-nucleosyl)-tetraphosphatase (asymmetrical) activity"/>
    <property type="evidence" value="ECO:0007669"/>
    <property type="project" value="TreeGrafter"/>
</dbReference>
<comment type="similarity">
    <text evidence="2">Belongs to the Nudix hydrolase family.</text>
</comment>
<dbReference type="SUPFAM" id="SSF55811">
    <property type="entry name" value="Nudix"/>
    <property type="match status" value="1"/>
</dbReference>
<dbReference type="Gene3D" id="3.90.79.10">
    <property type="entry name" value="Nucleoside Triphosphate Pyrophosphohydrolase"/>
    <property type="match status" value="1"/>
</dbReference>
<dbReference type="PRINTS" id="PR00502">
    <property type="entry name" value="NUDIXFAMILY"/>
</dbReference>
<dbReference type="InterPro" id="IPR051325">
    <property type="entry name" value="Nudix_hydrolase_domain"/>
</dbReference>
<dbReference type="KEGG" id="paun:MJA45_19420"/>